<proteinExistence type="predicted"/>
<reference evidence="1 2" key="1">
    <citation type="submission" date="2020-03" db="EMBL/GenBank/DDBJ databases">
        <title>WGS of actinomycetes isolated from Thailand.</title>
        <authorList>
            <person name="Thawai C."/>
        </authorList>
    </citation>
    <scope>NUCLEOTIDE SEQUENCE [LARGE SCALE GENOMIC DNA]</scope>
    <source>
        <strain evidence="1 2">HSS6-12</strain>
    </source>
</reference>
<accession>A0ABX0Z0S4</accession>
<name>A0ABX0Z0S4_9ACTN</name>
<sequence length="87" mass="9844">MGTFDPVHQHLPRRPLWLCRVCTAAWPCPTAQMLLRTQYEGNRVALSVYMSGQLFDATADLTKLYPNSASSPGALFDRFLAWTARRT</sequence>
<evidence type="ECO:0008006" key="3">
    <source>
        <dbReference type="Google" id="ProtNLM"/>
    </source>
</evidence>
<organism evidence="1 2">
    <name type="scientific">Micromonospora thermarum</name>
    <dbReference type="NCBI Taxonomy" id="2720024"/>
    <lineage>
        <taxon>Bacteria</taxon>
        <taxon>Bacillati</taxon>
        <taxon>Actinomycetota</taxon>
        <taxon>Actinomycetes</taxon>
        <taxon>Micromonosporales</taxon>
        <taxon>Micromonosporaceae</taxon>
        <taxon>Micromonospora</taxon>
    </lineage>
</organism>
<dbReference type="EMBL" id="JAATEO010000002">
    <property type="protein sequence ID" value="NJP30798.1"/>
    <property type="molecule type" value="Genomic_DNA"/>
</dbReference>
<keyword evidence="2" id="KW-1185">Reference proteome</keyword>
<gene>
    <name evidence="1" type="ORF">HCJ94_02035</name>
</gene>
<protein>
    <recommendedName>
        <fullName evidence="3">Flavin reductase</fullName>
    </recommendedName>
</protein>
<evidence type="ECO:0000313" key="2">
    <source>
        <dbReference type="Proteomes" id="UP000783871"/>
    </source>
</evidence>
<evidence type="ECO:0000313" key="1">
    <source>
        <dbReference type="EMBL" id="NJP30798.1"/>
    </source>
</evidence>
<dbReference type="Proteomes" id="UP000783871">
    <property type="component" value="Unassembled WGS sequence"/>
</dbReference>
<dbReference type="RefSeq" id="WP_167999446.1">
    <property type="nucleotide sequence ID" value="NZ_JAATEO010000002.1"/>
</dbReference>
<comment type="caution">
    <text evidence="1">The sequence shown here is derived from an EMBL/GenBank/DDBJ whole genome shotgun (WGS) entry which is preliminary data.</text>
</comment>